<dbReference type="Proteomes" id="UP000029492">
    <property type="component" value="Chromosome"/>
</dbReference>
<protein>
    <submittedName>
        <fullName evidence="1">Protein of unassigned function</fullName>
    </submittedName>
</protein>
<proteinExistence type="predicted"/>
<evidence type="ECO:0000313" key="2">
    <source>
        <dbReference type="Proteomes" id="UP000029492"/>
    </source>
</evidence>
<reference evidence="1 2" key="1">
    <citation type="journal article" date="2014" name="PLoS ONE">
        <title>Genome Information of Methylobacterium oryzae, a Plant-Probiotic Methylotroph in the Phyllosphere.</title>
        <authorList>
            <person name="Kwak M.J."/>
            <person name="Jeong H."/>
            <person name="Madhaiyan M."/>
            <person name="Lee Y."/>
            <person name="Sa T.M."/>
            <person name="Oh T.K."/>
            <person name="Kim J.F."/>
        </authorList>
    </citation>
    <scope>NUCLEOTIDE SEQUENCE [LARGE SCALE GENOMIC DNA]</scope>
    <source>
        <strain evidence="1 2">CBMB20</strain>
    </source>
</reference>
<organism evidence="1 2">
    <name type="scientific">Methylobacterium oryzae CBMB20</name>
    <dbReference type="NCBI Taxonomy" id="693986"/>
    <lineage>
        <taxon>Bacteria</taxon>
        <taxon>Pseudomonadati</taxon>
        <taxon>Pseudomonadota</taxon>
        <taxon>Alphaproteobacteria</taxon>
        <taxon>Hyphomicrobiales</taxon>
        <taxon>Methylobacteriaceae</taxon>
        <taxon>Methylobacterium</taxon>
    </lineage>
</organism>
<accession>A0A089QEX8</accession>
<dbReference type="EMBL" id="CP003811">
    <property type="protein sequence ID" value="AIQ93159.1"/>
    <property type="molecule type" value="Genomic_DNA"/>
</dbReference>
<sequence>MDRKFMAFAQGRAENNMSPAAVERIAAAFKGRRELSGAEVHAAYQG</sequence>
<dbReference type="HOGENOM" id="CLU_3185736_0_0_5"/>
<name>A0A089QEX8_9HYPH</name>
<gene>
    <name evidence="1" type="ORF">MOC_5404</name>
</gene>
<evidence type="ECO:0000313" key="1">
    <source>
        <dbReference type="EMBL" id="AIQ93159.1"/>
    </source>
</evidence>
<dbReference type="AlphaFoldDB" id="A0A089QEX8"/>
<keyword evidence="2" id="KW-1185">Reference proteome</keyword>
<dbReference type="KEGG" id="mor:MOC_5404"/>